<dbReference type="InterPro" id="IPR027417">
    <property type="entry name" value="P-loop_NTPase"/>
</dbReference>
<dbReference type="PROSITE" id="PS50294">
    <property type="entry name" value="WD_REPEATS_REGION"/>
    <property type="match status" value="1"/>
</dbReference>
<dbReference type="Proteomes" id="UP001239795">
    <property type="component" value="Unassembled WGS sequence"/>
</dbReference>
<dbReference type="SUPFAM" id="SSF53167">
    <property type="entry name" value="Purine and uridine phosphorylases"/>
    <property type="match status" value="1"/>
</dbReference>
<feature type="repeat" description="WD" evidence="2">
    <location>
        <begin position="898"/>
        <end position="930"/>
    </location>
</feature>
<proteinExistence type="predicted"/>
<dbReference type="InterPro" id="IPR035994">
    <property type="entry name" value="Nucleoside_phosphorylase_sf"/>
</dbReference>
<dbReference type="InterPro" id="IPR001680">
    <property type="entry name" value="WD40_rpt"/>
</dbReference>
<accession>A0AAI9XVY9</accession>
<evidence type="ECO:0000259" key="3">
    <source>
        <dbReference type="PROSITE" id="PS50837"/>
    </source>
</evidence>
<dbReference type="PROSITE" id="PS50837">
    <property type="entry name" value="NACHT"/>
    <property type="match status" value="1"/>
</dbReference>
<dbReference type="EMBL" id="MLGG01000005">
    <property type="protein sequence ID" value="KAK1465030.1"/>
    <property type="molecule type" value="Genomic_DNA"/>
</dbReference>
<evidence type="ECO:0000313" key="5">
    <source>
        <dbReference type="Proteomes" id="UP001239795"/>
    </source>
</evidence>
<dbReference type="PANTHER" id="PTHR46082:SF11">
    <property type="entry name" value="AAA+ ATPASE DOMAIN-CONTAINING PROTEIN-RELATED"/>
    <property type="match status" value="1"/>
</dbReference>
<evidence type="ECO:0000313" key="4">
    <source>
        <dbReference type="EMBL" id="KAK1465030.1"/>
    </source>
</evidence>
<dbReference type="SUPFAM" id="SSF50998">
    <property type="entry name" value="Quinoprotein alcohol dehydrogenase-like"/>
    <property type="match status" value="1"/>
</dbReference>
<sequence>MNVTKSSAASSGGDGMSEAEDKESYTVGWICALPLEMAAAELMLDEIYDDVQFEQDDGDHNSYTLGLMQGHRVVIACLPNGVYGTNPAATVAKDMLRTFKSIRFGLLVGIGGGAPSPGHDIRLGDIVVSKPTGTSGGVIQYDRGKKRKLEEFERTGSLNAPPTALLTALSGLQARHLRGASKTPGFLSGAVEKIRKASFRQKYTYQGRSNDRLFRTEYEHANAGSSCNDCDDCDNSQIVERIDRDDDDPVVHYGNIASANQVVKNNYVLDPQTHVLLGETKEAISHQTQQQERRHENGKSEECLRELFQTNPKDDKERIIRRKDNTLTLFKSSYEWILNVEEFQRWRTDPESRRLWIRGDPGKGKTMLLCGIIEELEKSDPRPLCYFFCQATVPALDNATSVLRSLVLQLAQKYPWLRSQVLAVYESGGKARFNDHNAWGTMYELLNSMLSDPQLDGVLLIVDALDECTTDRPKLLQFIKNLSTISRAKVIISSRKWTEIGEVLGEDDTNGSAITLELHDDLISKAVHSYIDREVEQLASRKKLDEETCSKIRVYLRNQSQNTFLWVSLVCQALLDGGVKKRNIMKVLKTFPPGLDAFYERMISSLPSLDEDFYKEILSVVSILKRPVTIEELRPFLQSHFSDDTESLEEVIESCGSFLNIQAEKIYFVHQSAVEFLKSSASKLSTVAERHKSLFFISMDVLNRPGYLKRNIYDLKELSTGAAEIHTPEPDPLCALQYFCTYWVDHLADWVFEGRIAMGKPMLQEDRVISEVNGFLRRKFLNWIEALSLLRQIQQALQAIQNLQVLFSRNPNSIEQGLSAFLDDANRFLLYHRVVIENTPLQLYASALLFSPKQSIVKEQFRDEAPDWVTITPGLETTWNACLQTLEGDTNYVDGGCTVAYSPDGEWLVTRYSDGTVKLWHAKSGTCTHTVSMHGEGDELYSQSMPCGSKSVAFSADGKSFVSCLFNGVVKVWDRDTGRCTHQLEPHSSNANAMTISSDGSTVALYVRGRIVIQSTKGEFPTRTIECHPEQGEVDSIALNANGQWIALGSTNHLLGIFDVSTGGYQQISTDHRTVIVAWSPDGAWVASGGSSIAERCPIVEIWERRTGKSVLKIEFEEPNWPEWTDVPVYMDLSADKRFLAAGYRFDICVWNTSTRALTWVMSDPHMDDISSICFSPDAQRIISASYAFTIKVWDLSIIGEAVPNFPDDHATNLVCADEDHFAAYYPEMKKIRLWGRRPNIPESSFYEEHVSAIALSQDSQQLALTTFDKTTITIWNISTRAITIKICGRTEHICFDARDSEESVCQRRHWDDEVADDDYVERQRKRSKRMPEIDSLTFGNASQLCSSLGGLIKIWKTSNGSCSHTIASGHSFATDITFSSQGQRFACLASDGQGIWKGVIQVWDVVTKQCISTLSLEQPSICSIRSLSFSADMQQLALSLHHGIKSYSFYPVVILLWDLKSGSLIRTFISDKIPFIEVRFDTRFVNRLHTEYGFIDISNSLGASSSDSIHAGSRISEEDLEQILDSERSEAMPSFRGYGLSRDREWIVRDGKRLLWIPPDFRRPDNVDDIIPGIDGLSIIWLRGSREPVRMYFTE</sequence>
<dbReference type="Gene3D" id="3.40.50.1580">
    <property type="entry name" value="Nucleoside phosphorylase domain"/>
    <property type="match status" value="1"/>
</dbReference>
<name>A0AAI9XVY9_9PEZI</name>
<keyword evidence="2" id="KW-0853">WD repeat</keyword>
<feature type="repeat" description="WD" evidence="2">
    <location>
        <begin position="1163"/>
        <end position="1197"/>
    </location>
</feature>
<organism evidence="4 5">
    <name type="scientific">Colletotrichum melonis</name>
    <dbReference type="NCBI Taxonomy" id="1209925"/>
    <lineage>
        <taxon>Eukaryota</taxon>
        <taxon>Fungi</taxon>
        <taxon>Dikarya</taxon>
        <taxon>Ascomycota</taxon>
        <taxon>Pezizomycotina</taxon>
        <taxon>Sordariomycetes</taxon>
        <taxon>Hypocreomycetidae</taxon>
        <taxon>Glomerellales</taxon>
        <taxon>Glomerellaceae</taxon>
        <taxon>Colletotrichum</taxon>
        <taxon>Colletotrichum acutatum species complex</taxon>
    </lineage>
</organism>
<dbReference type="InterPro" id="IPR007111">
    <property type="entry name" value="NACHT_NTPase"/>
</dbReference>
<dbReference type="InterPro" id="IPR056884">
    <property type="entry name" value="NPHP3-like_N"/>
</dbReference>
<evidence type="ECO:0000256" key="1">
    <source>
        <dbReference type="ARBA" id="ARBA00022737"/>
    </source>
</evidence>
<dbReference type="PROSITE" id="PS50082">
    <property type="entry name" value="WD_REPEATS_2"/>
    <property type="match status" value="3"/>
</dbReference>
<dbReference type="PANTHER" id="PTHR46082">
    <property type="entry name" value="ATP/GTP-BINDING PROTEIN-RELATED"/>
    <property type="match status" value="1"/>
</dbReference>
<keyword evidence="1" id="KW-0677">Repeat</keyword>
<evidence type="ECO:0000256" key="2">
    <source>
        <dbReference type="PROSITE-ProRule" id="PRU00221"/>
    </source>
</evidence>
<dbReference type="GO" id="GO:0003824">
    <property type="term" value="F:catalytic activity"/>
    <property type="evidence" value="ECO:0007669"/>
    <property type="project" value="InterPro"/>
</dbReference>
<dbReference type="Gene3D" id="2.130.10.10">
    <property type="entry name" value="YVTN repeat-like/Quinoprotein amine dehydrogenase"/>
    <property type="match status" value="3"/>
</dbReference>
<feature type="repeat" description="WD" evidence="2">
    <location>
        <begin position="951"/>
        <end position="983"/>
    </location>
</feature>
<dbReference type="Pfam" id="PF24883">
    <property type="entry name" value="NPHP3_N"/>
    <property type="match status" value="1"/>
</dbReference>
<dbReference type="Gene3D" id="3.40.50.300">
    <property type="entry name" value="P-loop containing nucleotide triphosphate hydrolases"/>
    <property type="match status" value="1"/>
</dbReference>
<dbReference type="Pfam" id="PF00400">
    <property type="entry name" value="WD40"/>
    <property type="match status" value="3"/>
</dbReference>
<dbReference type="GO" id="GO:0009116">
    <property type="term" value="P:nucleoside metabolic process"/>
    <property type="evidence" value="ECO:0007669"/>
    <property type="project" value="InterPro"/>
</dbReference>
<dbReference type="InterPro" id="IPR015943">
    <property type="entry name" value="WD40/YVTN_repeat-like_dom_sf"/>
</dbReference>
<dbReference type="SUPFAM" id="SSF50978">
    <property type="entry name" value="WD40 repeat-like"/>
    <property type="match status" value="1"/>
</dbReference>
<keyword evidence="5" id="KW-1185">Reference proteome</keyword>
<feature type="domain" description="NACHT" evidence="3">
    <location>
        <begin position="353"/>
        <end position="495"/>
    </location>
</feature>
<dbReference type="SUPFAM" id="SSF52540">
    <property type="entry name" value="P-loop containing nucleoside triphosphate hydrolases"/>
    <property type="match status" value="1"/>
</dbReference>
<comment type="caution">
    <text evidence="4">The sequence shown here is derived from an EMBL/GenBank/DDBJ whole genome shotgun (WGS) entry which is preliminary data.</text>
</comment>
<dbReference type="InterPro" id="IPR036322">
    <property type="entry name" value="WD40_repeat_dom_sf"/>
</dbReference>
<dbReference type="InterPro" id="IPR053137">
    <property type="entry name" value="NLR-like"/>
</dbReference>
<dbReference type="SMART" id="SM00320">
    <property type="entry name" value="WD40"/>
    <property type="match status" value="9"/>
</dbReference>
<gene>
    <name evidence="4" type="ORF">CMEL01_12385</name>
</gene>
<reference evidence="4 5" key="1">
    <citation type="submission" date="2016-10" db="EMBL/GenBank/DDBJ databases">
        <title>The genome sequence of Colletotrichum fioriniae PJ7.</title>
        <authorList>
            <person name="Baroncelli R."/>
        </authorList>
    </citation>
    <scope>NUCLEOTIDE SEQUENCE [LARGE SCALE GENOMIC DNA]</scope>
    <source>
        <strain evidence="4">Col 31</strain>
    </source>
</reference>
<protein>
    <recommendedName>
        <fullName evidence="3">NACHT domain-containing protein</fullName>
    </recommendedName>
</protein>
<dbReference type="InterPro" id="IPR011047">
    <property type="entry name" value="Quinoprotein_ADH-like_sf"/>
</dbReference>